<dbReference type="PANTHER" id="PTHR11360:SF284">
    <property type="entry name" value="EG:103B4.3 PROTEIN-RELATED"/>
    <property type="match status" value="1"/>
</dbReference>
<evidence type="ECO:0000259" key="4">
    <source>
        <dbReference type="PROSITE" id="PS50850"/>
    </source>
</evidence>
<comment type="subcellular location">
    <subcellularLocation>
        <location evidence="1">Membrane</location>
        <topology evidence="1">Multi-pass membrane protein</topology>
    </subcellularLocation>
</comment>
<feature type="compositionally biased region" description="Basic residues" evidence="2">
    <location>
        <begin position="1"/>
        <end position="11"/>
    </location>
</feature>
<feature type="transmembrane region" description="Helical" evidence="3">
    <location>
        <begin position="98"/>
        <end position="117"/>
    </location>
</feature>
<dbReference type="InterPro" id="IPR011701">
    <property type="entry name" value="MFS"/>
</dbReference>
<dbReference type="ExpressionAtlas" id="A0A6I8W4H7">
    <property type="expression patterns" value="baseline"/>
</dbReference>
<feature type="transmembrane region" description="Helical" evidence="3">
    <location>
        <begin position="218"/>
        <end position="237"/>
    </location>
</feature>
<dbReference type="InterPro" id="IPR036259">
    <property type="entry name" value="MFS_trans_sf"/>
</dbReference>
<proteinExistence type="predicted"/>
<dbReference type="Proteomes" id="UP000001819">
    <property type="component" value="Chromosome X"/>
</dbReference>
<dbReference type="InterPro" id="IPR050327">
    <property type="entry name" value="Proton-linked_MCT"/>
</dbReference>
<dbReference type="KEGG" id="dpo:4816065"/>
<dbReference type="Pfam" id="PF07690">
    <property type="entry name" value="MFS_1"/>
    <property type="match status" value="2"/>
</dbReference>
<accession>A0A6I8W4H7</accession>
<keyword evidence="3" id="KW-1133">Transmembrane helix</keyword>
<feature type="transmembrane region" description="Helical" evidence="3">
    <location>
        <begin position="129"/>
        <end position="148"/>
    </location>
</feature>
<dbReference type="GO" id="GO:0008028">
    <property type="term" value="F:monocarboxylic acid transmembrane transporter activity"/>
    <property type="evidence" value="ECO:0007669"/>
    <property type="project" value="TreeGrafter"/>
</dbReference>
<reference evidence="6 7" key="1">
    <citation type="submission" date="2025-04" db="UniProtKB">
        <authorList>
            <consortium name="RefSeq"/>
        </authorList>
    </citation>
    <scope>IDENTIFICATION</scope>
    <source>
        <strain evidence="6 7">MV-25-SWS-2005</strain>
        <tissue evidence="6 7">Whole body</tissue>
    </source>
</reference>
<protein>
    <submittedName>
        <fullName evidence="6 7">Monocarboxylate transporter 12</fullName>
    </submittedName>
</protein>
<sequence>MVHGPPTRRKSQQPQQHQDQPHYRQSQNQREQKEQQHHQPHQKPCEMDLERMPTPPDGGWGWVVVFASFMIHIVTDGMTYSFGIFYNEFLDYFKEGKGYTAWIASIMVGVTFSSGPISSSFVNRYGCRAVTIAGAILAASCIIVSMFAQNVLTLIITIGFGTGLGFGLIYLPAIVSVTQYFDSKRSLATGIAVCGSGFGTFVFAPLTEYLIGSYGWRGAMLIIGGIVLNCIIFGAMFRPLELEAPPKTPPNTPSTPKLGKKSAIIDENTTPAELEPLKVVPTDQYLQLPQRTDVPAGGVATGGSTLCRSNSMGHNLKPNLNNNSNGAINGQTPLAPPTHTTVVVKSTSNDDIARNCHSQLQLTPLRDAHRERSASGTMYRVDALYQGSLHNLPEYASSRNDLNRSMSGSGVIKRYGSLRQSNQMDQSQESAKCCGCITCSTETRDTFSEMMNFSLLKDMIFVIFSVSNFCTSIGFNVPYLYIAAYSEELGISKQNSSYLIATIGVANTVGRIILGYVSDKPWVNRLLVYNVCLTACGFATAMVPLCKDFNSLAMYCVVFGFTIGAYVGLTSVILVDLLGLEKLTNAFGLLLLFQGIASFIGPPIGGGMYDLTNSYSPAFLMAGLMIAISGLVMFAIPPLQRYQADKADNADHKNNSEHLSLS</sequence>
<feature type="transmembrane region" description="Helical" evidence="3">
    <location>
        <begin position="496"/>
        <end position="514"/>
    </location>
</feature>
<dbReference type="CDD" id="cd17352">
    <property type="entry name" value="MFS_MCT_SLC16"/>
    <property type="match status" value="1"/>
</dbReference>
<organism evidence="5 7">
    <name type="scientific">Drosophila pseudoobscura pseudoobscura</name>
    <name type="common">Fruit fly</name>
    <dbReference type="NCBI Taxonomy" id="46245"/>
    <lineage>
        <taxon>Eukaryota</taxon>
        <taxon>Metazoa</taxon>
        <taxon>Ecdysozoa</taxon>
        <taxon>Arthropoda</taxon>
        <taxon>Hexapoda</taxon>
        <taxon>Insecta</taxon>
        <taxon>Pterygota</taxon>
        <taxon>Neoptera</taxon>
        <taxon>Endopterygota</taxon>
        <taxon>Diptera</taxon>
        <taxon>Brachycera</taxon>
        <taxon>Muscomorpha</taxon>
        <taxon>Ephydroidea</taxon>
        <taxon>Drosophilidae</taxon>
        <taxon>Drosophila</taxon>
        <taxon>Sophophora</taxon>
    </lineage>
</organism>
<feature type="domain" description="Major facilitator superfamily (MFS) profile" evidence="4">
    <location>
        <begin position="460"/>
        <end position="662"/>
    </location>
</feature>
<feature type="transmembrane region" description="Helical" evidence="3">
    <location>
        <begin position="60"/>
        <end position="86"/>
    </location>
</feature>
<dbReference type="RefSeq" id="XP_001355229.4">
    <property type="nucleotide sequence ID" value="XM_001355193.4"/>
</dbReference>
<name>A0A6I8W4H7_DROPS</name>
<evidence type="ECO:0000313" key="8">
    <source>
        <dbReference type="RefSeq" id="XP_033238261.1"/>
    </source>
</evidence>
<feature type="transmembrane region" description="Helical" evidence="3">
    <location>
        <begin position="526"/>
        <end position="546"/>
    </location>
</feature>
<dbReference type="RefSeq" id="XP_033238261.1">
    <property type="nucleotide sequence ID" value="XM_033382370.1"/>
</dbReference>
<dbReference type="RefSeq" id="XP_033238262.1">
    <property type="nucleotide sequence ID" value="XM_033382371.1"/>
</dbReference>
<dbReference type="FunFam" id="1.20.1250.20:FF:000398">
    <property type="entry name" value="Monocarboxylate transporter 14"/>
    <property type="match status" value="1"/>
</dbReference>
<feature type="compositionally biased region" description="Low complexity" evidence="2">
    <location>
        <begin position="12"/>
        <end position="29"/>
    </location>
</feature>
<keyword evidence="3" id="KW-0472">Membrane</keyword>
<feature type="transmembrane region" description="Helical" evidence="3">
    <location>
        <begin position="587"/>
        <end position="609"/>
    </location>
</feature>
<dbReference type="FunFam" id="1.20.1250.20:FF:000271">
    <property type="entry name" value="Monocarboxylate transporter"/>
    <property type="match status" value="1"/>
</dbReference>
<dbReference type="RefSeq" id="XP_033238260.1">
    <property type="nucleotide sequence ID" value="XM_033382369.1"/>
</dbReference>
<keyword evidence="3" id="KW-0812">Transmembrane</keyword>
<evidence type="ECO:0000313" key="9">
    <source>
        <dbReference type="RefSeq" id="XP_033238262.1"/>
    </source>
</evidence>
<feature type="transmembrane region" description="Helical" evidence="3">
    <location>
        <begin position="460"/>
        <end position="484"/>
    </location>
</feature>
<dbReference type="PANTHER" id="PTHR11360">
    <property type="entry name" value="MONOCARBOXYLATE TRANSPORTER"/>
    <property type="match status" value="1"/>
</dbReference>
<dbReference type="InterPro" id="IPR020846">
    <property type="entry name" value="MFS_dom"/>
</dbReference>
<dbReference type="Gene3D" id="1.20.1250.20">
    <property type="entry name" value="MFS general substrate transporter like domains"/>
    <property type="match status" value="2"/>
</dbReference>
<keyword evidence="5" id="KW-1185">Reference proteome</keyword>
<dbReference type="SUPFAM" id="SSF103473">
    <property type="entry name" value="MFS general substrate transporter"/>
    <property type="match status" value="1"/>
</dbReference>
<feature type="transmembrane region" description="Helical" evidence="3">
    <location>
        <begin position="154"/>
        <end position="175"/>
    </location>
</feature>
<dbReference type="PROSITE" id="PS50850">
    <property type="entry name" value="MFS"/>
    <property type="match status" value="1"/>
</dbReference>
<dbReference type="GO" id="GO:0016020">
    <property type="term" value="C:membrane"/>
    <property type="evidence" value="ECO:0007669"/>
    <property type="project" value="UniProtKB-SubCell"/>
</dbReference>
<feature type="compositionally biased region" description="Basic and acidic residues" evidence="2">
    <location>
        <begin position="30"/>
        <end position="51"/>
    </location>
</feature>
<evidence type="ECO:0000256" key="1">
    <source>
        <dbReference type="ARBA" id="ARBA00004141"/>
    </source>
</evidence>
<dbReference type="AlphaFoldDB" id="A0A6I8W4H7"/>
<feature type="region of interest" description="Disordered" evidence="2">
    <location>
        <begin position="1"/>
        <end position="51"/>
    </location>
</feature>
<gene>
    <name evidence="6 7 8 9" type="primary">Mct1</name>
</gene>
<evidence type="ECO:0000256" key="2">
    <source>
        <dbReference type="SAM" id="MobiDB-lite"/>
    </source>
</evidence>
<evidence type="ECO:0000256" key="3">
    <source>
        <dbReference type="SAM" id="Phobius"/>
    </source>
</evidence>
<evidence type="ECO:0000313" key="5">
    <source>
        <dbReference type="Proteomes" id="UP000001819"/>
    </source>
</evidence>
<feature type="transmembrane region" description="Helical" evidence="3">
    <location>
        <begin position="552"/>
        <end position="575"/>
    </location>
</feature>
<feature type="transmembrane region" description="Helical" evidence="3">
    <location>
        <begin position="187"/>
        <end position="206"/>
    </location>
</feature>
<evidence type="ECO:0000313" key="7">
    <source>
        <dbReference type="RefSeq" id="XP_033238260.1"/>
    </source>
</evidence>
<feature type="transmembrane region" description="Helical" evidence="3">
    <location>
        <begin position="615"/>
        <end position="636"/>
    </location>
</feature>
<evidence type="ECO:0000313" key="6">
    <source>
        <dbReference type="RefSeq" id="XP_001355229.4"/>
    </source>
</evidence>